<dbReference type="Gene3D" id="3.90.1200.10">
    <property type="match status" value="1"/>
</dbReference>
<organism evidence="3 4">
    <name type="scientific">Paractinoplanes ferrugineus</name>
    <dbReference type="NCBI Taxonomy" id="113564"/>
    <lineage>
        <taxon>Bacteria</taxon>
        <taxon>Bacillati</taxon>
        <taxon>Actinomycetota</taxon>
        <taxon>Actinomycetes</taxon>
        <taxon>Micromonosporales</taxon>
        <taxon>Micromonosporaceae</taxon>
        <taxon>Paractinoplanes</taxon>
    </lineage>
</organism>
<dbReference type="InterPro" id="IPR011009">
    <property type="entry name" value="Kinase-like_dom_sf"/>
</dbReference>
<dbReference type="Pfam" id="PF01636">
    <property type="entry name" value="APH"/>
    <property type="match status" value="1"/>
</dbReference>
<evidence type="ECO:0000313" key="3">
    <source>
        <dbReference type="EMBL" id="GIE14255.1"/>
    </source>
</evidence>
<comment type="caution">
    <text evidence="3">The sequence shown here is derived from an EMBL/GenBank/DDBJ whole genome shotgun (WGS) entry which is preliminary data.</text>
</comment>
<gene>
    <name evidence="3" type="ORF">Afe05nite_60950</name>
</gene>
<dbReference type="AlphaFoldDB" id="A0A919J5I0"/>
<name>A0A919J5I0_9ACTN</name>
<accession>A0A919J5I0</accession>
<evidence type="ECO:0000259" key="2">
    <source>
        <dbReference type="Pfam" id="PF01636"/>
    </source>
</evidence>
<dbReference type="EMBL" id="BOMM01000052">
    <property type="protein sequence ID" value="GIE14255.1"/>
    <property type="molecule type" value="Genomic_DNA"/>
</dbReference>
<dbReference type="SUPFAM" id="SSF56112">
    <property type="entry name" value="Protein kinase-like (PK-like)"/>
    <property type="match status" value="1"/>
</dbReference>
<protein>
    <submittedName>
        <fullName evidence="3">Trifolitoxin immunity domain-containing protein</fullName>
    </submittedName>
</protein>
<dbReference type="InterPro" id="IPR002575">
    <property type="entry name" value="Aminoglycoside_PTrfase"/>
</dbReference>
<reference evidence="3" key="1">
    <citation type="submission" date="2021-01" db="EMBL/GenBank/DDBJ databases">
        <title>Whole genome shotgun sequence of Actinoplanes ferrugineus NBRC 15555.</title>
        <authorList>
            <person name="Komaki H."/>
            <person name="Tamura T."/>
        </authorList>
    </citation>
    <scope>NUCLEOTIDE SEQUENCE</scope>
    <source>
        <strain evidence="3">NBRC 15555</strain>
    </source>
</reference>
<evidence type="ECO:0000313" key="4">
    <source>
        <dbReference type="Proteomes" id="UP000598174"/>
    </source>
</evidence>
<feature type="region of interest" description="Disordered" evidence="1">
    <location>
        <begin position="1"/>
        <end position="26"/>
    </location>
</feature>
<sequence>MTDEMLTGGRFAAPIRDGDTVTRRTGPGAANIHALLEHLARQSFDLAPRPLGLTPDRAREVLTYLPGVSAHPPLPDAVRSEKALRSAARTVRALHDATAGFIAPQPGVWGRQEVTVPAEIDCIGHGDLAPWNLLFDGDQVTGIIDFDFAGPSNRVYDLAYLAHQLVPLHPTEDLAGFGWDTEPDRGRRLRTLATAYDPGLRPALLVDYAAIRLLSMAAHIDQQVHAGNADYAEHGEYHFAAGYRRAAAFISTHRGALLTPRTAATHDGSRPTTQDYQ</sequence>
<dbReference type="Proteomes" id="UP000598174">
    <property type="component" value="Unassembled WGS sequence"/>
</dbReference>
<feature type="domain" description="Aminoglycoside phosphotransferase" evidence="2">
    <location>
        <begin position="115"/>
        <end position="170"/>
    </location>
</feature>
<keyword evidence="4" id="KW-1185">Reference proteome</keyword>
<dbReference type="RefSeq" id="WP_203820659.1">
    <property type="nucleotide sequence ID" value="NZ_BAAABP010000015.1"/>
</dbReference>
<proteinExistence type="predicted"/>
<evidence type="ECO:0000256" key="1">
    <source>
        <dbReference type="SAM" id="MobiDB-lite"/>
    </source>
</evidence>